<dbReference type="Proteomes" id="UP000028761">
    <property type="component" value="Chromosome 8"/>
</dbReference>
<dbReference type="eggNOG" id="ENOG502R7G8">
    <property type="taxonomic scope" value="Eukaryota"/>
</dbReference>
<reference evidence="2 3" key="1">
    <citation type="submission" date="2012-03" db="EMBL/GenBank/DDBJ databases">
        <title>Whole Genome Assembly of Papio anubis.</title>
        <authorList>
            <person name="Liu Y.L."/>
            <person name="Abraham K.A."/>
            <person name="Akbar H.A."/>
            <person name="Ali S.A."/>
            <person name="Anosike U.A."/>
            <person name="Aqrawi P.A."/>
            <person name="Arias F.A."/>
            <person name="Attaway T.A."/>
            <person name="Awwad R.A."/>
            <person name="Babu C.B."/>
            <person name="Bandaranaike D.B."/>
            <person name="Battles P.B."/>
            <person name="Bell A.B."/>
            <person name="Beltran B.B."/>
            <person name="Berhane-Mersha D.B."/>
            <person name="Bess C.B."/>
            <person name="Bickham C.B."/>
            <person name="Bolden T.B."/>
            <person name="Carter K.C."/>
            <person name="Chau D.C."/>
            <person name="Chavez A.C."/>
            <person name="Clerc-Blankenburg K.C."/>
            <person name="Coyle M.C."/>
            <person name="Dao M.D."/>
            <person name="Davila M.L.D."/>
            <person name="Davy-Carroll L.D."/>
            <person name="Denson S.D."/>
            <person name="Dinh H.D."/>
            <person name="Fernandez S.F."/>
            <person name="Fernando P.F."/>
            <person name="Forbes L.F."/>
            <person name="Francis C.F."/>
            <person name="Francisco L.F."/>
            <person name="Fu Q.F."/>
            <person name="Garcia-Iii R.G."/>
            <person name="Garrett T.G."/>
            <person name="Gross S.G."/>
            <person name="Gubbala S.G."/>
            <person name="Hirani K.H."/>
            <person name="Hogues M.H."/>
            <person name="Hollins B.H."/>
            <person name="Jackson L.J."/>
            <person name="Javaid M.J."/>
            <person name="Jhangiani S.J."/>
            <person name="Johnson A.J."/>
            <person name="Johnson B.J."/>
            <person name="Jones J.J."/>
            <person name="Joshi V.J."/>
            <person name="Kalu J.K."/>
            <person name="Khan N.K."/>
            <person name="Korchina V.K."/>
            <person name="Kovar C.K."/>
            <person name="Lago L.L."/>
            <person name="Lara F.L."/>
            <person name="Le T.-K.L."/>
            <person name="Lee S.L."/>
            <person name="Legall-Iii F.L."/>
            <person name="Lemon S.L."/>
            <person name="Liu J.L."/>
            <person name="Liu Y.-S.L."/>
            <person name="Liyanage D.L."/>
            <person name="Lopez J.L."/>
            <person name="Lorensuhewa L.L."/>
            <person name="Mata R.M."/>
            <person name="Mathew T.M."/>
            <person name="Mercado C.M."/>
            <person name="Mercado I.M."/>
            <person name="Morales K.M."/>
            <person name="Morgan M.M."/>
            <person name="Munidasa M.M."/>
            <person name="Ngo D.N."/>
            <person name="Nguyen L.N."/>
            <person name="Nguyen T.N."/>
            <person name="Nguyen N.N."/>
            <person name="Obregon M.O."/>
            <person name="Okwuonu G.O."/>
            <person name="Ongeri F.O."/>
            <person name="Onwere C.O."/>
            <person name="Osifeso I.O."/>
            <person name="Parra A.P."/>
            <person name="Patil S.P."/>
            <person name="Perez A.P."/>
            <person name="Perez Y.P."/>
            <person name="Pham C.P."/>
            <person name="Pu L.-L.P."/>
            <person name="Puazo M.P."/>
            <person name="Quiroz J.Q."/>
            <person name="Rouhana J.R."/>
            <person name="Ruiz M.R."/>
            <person name="Ruiz S.-J.R."/>
            <person name="Saada N.S."/>
            <person name="Santibanez J.S."/>
            <person name="Scheel M.S."/>
            <person name="Schneider B.S."/>
            <person name="Simmons D.S."/>
            <person name="Sisson I.S."/>
            <person name="Tang L.-Y.T."/>
            <person name="Thornton R.T."/>
            <person name="Tisius J.T."/>
            <person name="Toledanes G.T."/>
            <person name="Trejos Z.T."/>
            <person name="Usmani K.U."/>
            <person name="Varghese R.V."/>
            <person name="Vattathil S.V."/>
            <person name="Vee V.V."/>
            <person name="Walker D.W."/>
            <person name="Weissenberger G.W."/>
            <person name="White C.W."/>
            <person name="Williams A.W."/>
            <person name="Woodworth J.W."/>
            <person name="Wright R.W."/>
            <person name="Zhu Y.Z."/>
            <person name="Han Y.H."/>
            <person name="Newsham I.N."/>
            <person name="Nazareth L.N."/>
            <person name="Worley K.W."/>
            <person name="Muzny D.M."/>
            <person name="Rogers J.R."/>
            <person name="Gibbs R.G."/>
        </authorList>
    </citation>
    <scope>NUCLEOTIDE SEQUENCE [LARGE SCALE GENOMIC DNA]</scope>
</reference>
<feature type="signal peptide" evidence="1">
    <location>
        <begin position="1"/>
        <end position="21"/>
    </location>
</feature>
<keyword evidence="1" id="KW-0732">Signal</keyword>
<dbReference type="CTD" id="613210"/>
<name>A0A096MVN5_PAPAN</name>
<dbReference type="SMR" id="A0A096MVN5"/>
<dbReference type="Pfam" id="PF17333">
    <property type="entry name" value="DEFB136"/>
    <property type="match status" value="1"/>
</dbReference>
<dbReference type="GO" id="GO:0061760">
    <property type="term" value="P:antifungal innate immune response"/>
    <property type="evidence" value="ECO:0007669"/>
    <property type="project" value="Ensembl"/>
</dbReference>
<dbReference type="HOGENOM" id="CLU_198474_0_0_1"/>
<dbReference type="PANTHER" id="PTHR39413">
    <property type="entry name" value="BETA-DEFENSIN 136"/>
    <property type="match status" value="1"/>
</dbReference>
<proteinExistence type="predicted"/>
<dbReference type="AlphaFoldDB" id="A0A096MVN5"/>
<dbReference type="GO" id="GO:0050829">
    <property type="term" value="P:defense response to Gram-negative bacterium"/>
    <property type="evidence" value="ECO:0007669"/>
    <property type="project" value="Ensembl"/>
</dbReference>
<dbReference type="SUPFAM" id="SSF57392">
    <property type="entry name" value="Defensin-like"/>
    <property type="match status" value="1"/>
</dbReference>
<dbReference type="GO" id="GO:0140367">
    <property type="term" value="P:antibacterial innate immune response"/>
    <property type="evidence" value="ECO:0007669"/>
    <property type="project" value="Ensembl"/>
</dbReference>
<accession>A0A096MVN5</accession>
<dbReference type="STRING" id="9555.ENSPANP00000003919"/>
<dbReference type="Ensembl" id="ENSPANT00000020544.3">
    <property type="protein sequence ID" value="ENSPANP00000003919.1"/>
    <property type="gene ID" value="ENSPANG00000006558.3"/>
</dbReference>
<keyword evidence="3" id="KW-1185">Reference proteome</keyword>
<evidence type="ECO:0000313" key="3">
    <source>
        <dbReference type="Proteomes" id="UP000028761"/>
    </source>
</evidence>
<evidence type="ECO:0000313" key="2">
    <source>
        <dbReference type="Ensembl" id="ENSPANP00000003919.1"/>
    </source>
</evidence>
<reference evidence="2" key="3">
    <citation type="submission" date="2025-09" db="UniProtKB">
        <authorList>
            <consortium name="Ensembl"/>
        </authorList>
    </citation>
    <scope>IDENTIFICATION</scope>
</reference>
<evidence type="ECO:0000256" key="1">
    <source>
        <dbReference type="SAM" id="SignalP"/>
    </source>
</evidence>
<dbReference type="PANTHER" id="PTHR39413:SF1">
    <property type="entry name" value="DEFENSIN BETA 136"/>
    <property type="match status" value="1"/>
</dbReference>
<sequence length="78" mass="8723">MNLHLSALLLLLVILLPSGKGMFGNDGVKVRTCTSRKAVCFFGCPPGYQWIAFCHNILSCCKNMTRFQPPQAKEPWSH</sequence>
<dbReference type="InterPro" id="IPR035307">
    <property type="entry name" value="DEFB136/42"/>
</dbReference>
<dbReference type="GO" id="GO:0050830">
    <property type="term" value="P:defense response to Gram-positive bacterium"/>
    <property type="evidence" value="ECO:0007669"/>
    <property type="project" value="Ensembl"/>
</dbReference>
<dbReference type="GeneID" id="101006893"/>
<organism evidence="2 3">
    <name type="scientific">Papio anubis</name>
    <name type="common">Olive baboon</name>
    <dbReference type="NCBI Taxonomy" id="9555"/>
    <lineage>
        <taxon>Eukaryota</taxon>
        <taxon>Metazoa</taxon>
        <taxon>Chordata</taxon>
        <taxon>Craniata</taxon>
        <taxon>Vertebrata</taxon>
        <taxon>Euteleostomi</taxon>
        <taxon>Mammalia</taxon>
        <taxon>Eutheria</taxon>
        <taxon>Euarchontoglires</taxon>
        <taxon>Primates</taxon>
        <taxon>Haplorrhini</taxon>
        <taxon>Catarrhini</taxon>
        <taxon>Cercopithecidae</taxon>
        <taxon>Cercopithecinae</taxon>
        <taxon>Papio</taxon>
    </lineage>
</organism>
<dbReference type="RefSeq" id="XP_031518165.1">
    <property type="nucleotide sequence ID" value="XM_031662305.1"/>
</dbReference>
<dbReference type="KEGG" id="panu:101006893"/>
<protein>
    <submittedName>
        <fullName evidence="2">Defensin beta 136</fullName>
    </submittedName>
</protein>
<dbReference type="OMA" id="WVAFCHN"/>
<dbReference type="GO" id="GO:0001530">
    <property type="term" value="F:lipopolysaccharide binding"/>
    <property type="evidence" value="ECO:0007669"/>
    <property type="project" value="Ensembl"/>
</dbReference>
<reference evidence="2" key="2">
    <citation type="submission" date="2025-08" db="UniProtKB">
        <authorList>
            <consortium name="Ensembl"/>
        </authorList>
    </citation>
    <scope>IDENTIFICATION</scope>
</reference>
<gene>
    <name evidence="2" type="primary">DEFB136</name>
</gene>
<dbReference type="GeneTree" id="ENSGT00390000001862"/>
<feature type="chain" id="PRO_5001921050" evidence="1">
    <location>
        <begin position="22"/>
        <end position="78"/>
    </location>
</feature>
<dbReference type="Bgee" id="ENSPANG00000006558">
    <property type="expression patterns" value="Expressed in lateral hypothalamic nucleus and 53 other cell types or tissues"/>
</dbReference>